<reference evidence="11 12" key="1">
    <citation type="submission" date="2019-04" db="EMBL/GenBank/DDBJ databases">
        <title>Sphingobacterium olei sp. nov., isolated from oil-contaminated soil.</title>
        <authorList>
            <person name="Liu B."/>
        </authorList>
    </citation>
    <scope>NUCLEOTIDE SEQUENCE [LARGE SCALE GENOMIC DNA]</scope>
    <source>
        <strain evidence="11 12">Y3L14</strain>
    </source>
</reference>
<dbReference type="InterPro" id="IPR000531">
    <property type="entry name" value="Beta-barrel_TonB"/>
</dbReference>
<dbReference type="NCBIfam" id="TIGR04056">
    <property type="entry name" value="OMP_RagA_SusC"/>
    <property type="match status" value="1"/>
</dbReference>
<feature type="signal peptide" evidence="9">
    <location>
        <begin position="1"/>
        <end position="23"/>
    </location>
</feature>
<dbReference type="PROSITE" id="PS52016">
    <property type="entry name" value="TONB_DEPENDENT_REC_3"/>
    <property type="match status" value="1"/>
</dbReference>
<dbReference type="AlphaFoldDB" id="A0A4U0H2E1"/>
<dbReference type="GO" id="GO:0009279">
    <property type="term" value="C:cell outer membrane"/>
    <property type="evidence" value="ECO:0007669"/>
    <property type="project" value="UniProtKB-SubCell"/>
</dbReference>
<evidence type="ECO:0000256" key="9">
    <source>
        <dbReference type="SAM" id="SignalP"/>
    </source>
</evidence>
<evidence type="ECO:0000256" key="3">
    <source>
        <dbReference type="ARBA" id="ARBA00022452"/>
    </source>
</evidence>
<dbReference type="Gene3D" id="2.170.130.10">
    <property type="entry name" value="TonB-dependent receptor, plug domain"/>
    <property type="match status" value="1"/>
</dbReference>
<evidence type="ECO:0000256" key="2">
    <source>
        <dbReference type="ARBA" id="ARBA00022448"/>
    </source>
</evidence>
<accession>A0A4U0H2E1</accession>
<evidence type="ECO:0000256" key="1">
    <source>
        <dbReference type="ARBA" id="ARBA00004571"/>
    </source>
</evidence>
<keyword evidence="7 8" id="KW-0998">Cell outer membrane</keyword>
<keyword evidence="6 8" id="KW-0472">Membrane</keyword>
<dbReference type="InterPro" id="IPR023996">
    <property type="entry name" value="TonB-dep_OMP_SusC/RagA"/>
</dbReference>
<organism evidence="11 12">
    <name type="scientific">Sphingobacterium alkalisoli</name>
    <dbReference type="NCBI Taxonomy" id="1874115"/>
    <lineage>
        <taxon>Bacteria</taxon>
        <taxon>Pseudomonadati</taxon>
        <taxon>Bacteroidota</taxon>
        <taxon>Sphingobacteriia</taxon>
        <taxon>Sphingobacteriales</taxon>
        <taxon>Sphingobacteriaceae</taxon>
        <taxon>Sphingobacterium</taxon>
    </lineage>
</organism>
<feature type="chain" id="PRO_5021033555" evidence="9">
    <location>
        <begin position="24"/>
        <end position="919"/>
    </location>
</feature>
<keyword evidence="12" id="KW-1185">Reference proteome</keyword>
<comment type="caution">
    <text evidence="11">The sequence shown here is derived from an EMBL/GenBank/DDBJ whole genome shotgun (WGS) entry which is preliminary data.</text>
</comment>
<keyword evidence="2 8" id="KW-0813">Transport</keyword>
<dbReference type="Pfam" id="PF00593">
    <property type="entry name" value="TonB_dep_Rec_b-barrel"/>
    <property type="match status" value="1"/>
</dbReference>
<evidence type="ECO:0000256" key="8">
    <source>
        <dbReference type="PROSITE-ProRule" id="PRU01360"/>
    </source>
</evidence>
<dbReference type="EMBL" id="SUKA01000003">
    <property type="protein sequence ID" value="TJY65760.1"/>
    <property type="molecule type" value="Genomic_DNA"/>
</dbReference>
<evidence type="ECO:0000313" key="11">
    <source>
        <dbReference type="EMBL" id="TJY65760.1"/>
    </source>
</evidence>
<evidence type="ECO:0000313" key="12">
    <source>
        <dbReference type="Proteomes" id="UP000309872"/>
    </source>
</evidence>
<dbReference type="RefSeq" id="WP_136820889.1">
    <property type="nucleotide sequence ID" value="NZ_BMJX01000003.1"/>
</dbReference>
<evidence type="ECO:0000259" key="10">
    <source>
        <dbReference type="Pfam" id="PF00593"/>
    </source>
</evidence>
<evidence type="ECO:0000256" key="5">
    <source>
        <dbReference type="ARBA" id="ARBA00023077"/>
    </source>
</evidence>
<keyword evidence="4 8" id="KW-0812">Transmembrane</keyword>
<evidence type="ECO:0000256" key="7">
    <source>
        <dbReference type="ARBA" id="ARBA00023237"/>
    </source>
</evidence>
<dbReference type="Gene3D" id="2.40.170.20">
    <property type="entry name" value="TonB-dependent receptor, beta-barrel domain"/>
    <property type="match status" value="1"/>
</dbReference>
<evidence type="ECO:0000256" key="4">
    <source>
        <dbReference type="ARBA" id="ARBA00022692"/>
    </source>
</evidence>
<comment type="subcellular location">
    <subcellularLocation>
        <location evidence="1 8">Cell outer membrane</location>
        <topology evidence="1 8">Multi-pass membrane protein</topology>
    </subcellularLocation>
</comment>
<keyword evidence="9" id="KW-0732">Signal</keyword>
<proteinExistence type="inferred from homology"/>
<dbReference type="InterPro" id="IPR037066">
    <property type="entry name" value="Plug_dom_sf"/>
</dbReference>
<gene>
    <name evidence="11" type="ORF">FAZ19_11610</name>
</gene>
<feature type="domain" description="TonB-dependent receptor-like beta-barrel" evidence="10">
    <location>
        <begin position="351"/>
        <end position="876"/>
    </location>
</feature>
<name>A0A4U0H2E1_9SPHI</name>
<sequence>MNRLKYIISSVALGLLGSPQLLAQQDTVAALRENNRLFTDTNPSSISIAGRLYSKAGVFVMDNGNVGASPVIMLRGTNSINLTSSPQLYIDGIPMRYASVQPTFLSTFEPDRLGFLNPLDVEAVDIRPSAQYLHKAGGRGSNGILDIRTERGEFGGTKLDFNASYGVNTFDYHVPRFGAQEFKSYLWTRFTEEGMSAQERDVHPIFSTTDPTYHNNTDWLEMIQQKGAFQDYHVKLKGGDGDANYLFSIGYTNKEGSIKNTGFERVGLRFNLDYALSPNVKIYNNLSYTNTSGHYKEFGSNYAVHPIYVAAAKAPFLGTNYFNENGEQSKILAGVDVLGFSNPVALIENMDNKNQFNRVDGVMGVEWTLPLDWRLVSDLSVSYFSLSEKQYRPALGIVPDKYRIRQNAQRSSSEFDLNWNTALLKKGQLSSNMTYDASLKAAIETFEEKSLYGRKINAGTDDFETLAQGIVDSASNTKFRSNLMTLIAQGAINWKNRIDLTAFVNLQGTSNLGANTRWNVYPGIHALFYLAGEKQNNVWNMSLGYDRTGNHEVRGFYHYAQYYPVNYFGYGGVYLGNVANPDLKPEITDTYEIKSNFNLLENRVQVNVGYYYKRTHDLITQQSIAKEIGVNPVFDNAGTIENSGVEVDATAYLVKKQDWNWVVSAAVSTLKNKVLELPNGAVEQTLGLYSGVAMEGEALGAFYGYNVLGVFQNENEVNLNKADGTPYKAGDYRIEDMNEDGKINELDRQVIGSPLPDVFGTLSSSLTYKNWGISALFNFVKGADIYNSFAQQMHAMKDYANQDPAVLDRWTSANTPGSGLSRAAINDPSNNGKPSSLWVEDGSYLKIRNVTLHYDIAGPSDRYFKNIKVYVSVDNLLTFTNYSGFDPEINSMNNAMLRNIDFGAPPLGTTYKLGLKASF</sequence>
<keyword evidence="3 8" id="KW-1134">Transmembrane beta strand</keyword>
<dbReference type="InterPro" id="IPR039426">
    <property type="entry name" value="TonB-dep_rcpt-like"/>
</dbReference>
<dbReference type="InterPro" id="IPR036942">
    <property type="entry name" value="Beta-barrel_TonB_sf"/>
</dbReference>
<evidence type="ECO:0000256" key="6">
    <source>
        <dbReference type="ARBA" id="ARBA00023136"/>
    </source>
</evidence>
<protein>
    <submittedName>
        <fullName evidence="11">SusC/RagA family TonB-linked outer membrane protein</fullName>
    </submittedName>
</protein>
<keyword evidence="5" id="KW-0798">TonB box</keyword>
<dbReference type="SUPFAM" id="SSF56935">
    <property type="entry name" value="Porins"/>
    <property type="match status" value="1"/>
</dbReference>
<dbReference type="OrthoDB" id="830178at2"/>
<comment type="similarity">
    <text evidence="8">Belongs to the TonB-dependent receptor family.</text>
</comment>
<dbReference type="Proteomes" id="UP000309872">
    <property type="component" value="Unassembled WGS sequence"/>
</dbReference>